<evidence type="ECO:0000256" key="2">
    <source>
        <dbReference type="SAM" id="SignalP"/>
    </source>
</evidence>
<dbReference type="InterPro" id="IPR006600">
    <property type="entry name" value="HTH_CenpB_DNA-bd_dom"/>
</dbReference>
<organism evidence="4 5">
    <name type="scientific">Phytophthora fragariaefolia</name>
    <dbReference type="NCBI Taxonomy" id="1490495"/>
    <lineage>
        <taxon>Eukaryota</taxon>
        <taxon>Sar</taxon>
        <taxon>Stramenopiles</taxon>
        <taxon>Oomycota</taxon>
        <taxon>Peronosporomycetes</taxon>
        <taxon>Peronosporales</taxon>
        <taxon>Peronosporaceae</taxon>
        <taxon>Phytophthora</taxon>
    </lineage>
</organism>
<dbReference type="OrthoDB" id="128019at2759"/>
<dbReference type="Pfam" id="PF03221">
    <property type="entry name" value="HTH_Tnp_Tc5"/>
    <property type="match status" value="1"/>
</dbReference>
<protein>
    <submittedName>
        <fullName evidence="4">Unnamed protein product</fullName>
    </submittedName>
</protein>
<keyword evidence="2" id="KW-0732">Signal</keyword>
<dbReference type="Gene3D" id="1.10.10.60">
    <property type="entry name" value="Homeodomain-like"/>
    <property type="match status" value="1"/>
</dbReference>
<evidence type="ECO:0000313" key="4">
    <source>
        <dbReference type="EMBL" id="GMF40375.1"/>
    </source>
</evidence>
<dbReference type="InterPro" id="IPR009057">
    <property type="entry name" value="Homeodomain-like_sf"/>
</dbReference>
<dbReference type="EMBL" id="BSXT01001241">
    <property type="protein sequence ID" value="GMF40375.1"/>
    <property type="molecule type" value="Genomic_DNA"/>
</dbReference>
<evidence type="ECO:0000256" key="1">
    <source>
        <dbReference type="ARBA" id="ARBA00023125"/>
    </source>
</evidence>
<gene>
    <name evidence="4" type="ORF">Pfra01_001238100</name>
</gene>
<sequence>MVLLLTLPTSSILSLDAAKITHSVTSATMGRPRINDQGKKRKSYQRTAVAYSHKQEILNYIASGHNLHETVEEFHGKLQRKDLRSKKKQINKWMHQASTIRAACESGSGHHHNIRDLCAATVLPKAAKEDIVLWLNTLRKDGSPVSRVMLQLQAMHLAKEHDFEDKFAASPTWVKLFLRRHRLSLRARDDDIENESDSDDESNL</sequence>
<reference evidence="4" key="1">
    <citation type="submission" date="2023-04" db="EMBL/GenBank/DDBJ databases">
        <title>Phytophthora fragariaefolia NBRC 109709.</title>
        <authorList>
            <person name="Ichikawa N."/>
            <person name="Sato H."/>
            <person name="Tonouchi N."/>
        </authorList>
    </citation>
    <scope>NUCLEOTIDE SEQUENCE</scope>
    <source>
        <strain evidence="4">NBRC 109709</strain>
    </source>
</reference>
<dbReference type="SUPFAM" id="SSF46689">
    <property type="entry name" value="Homeodomain-like"/>
    <property type="match status" value="1"/>
</dbReference>
<name>A0A9W6XKI6_9STRA</name>
<keyword evidence="5" id="KW-1185">Reference proteome</keyword>
<feature type="domain" description="HTH CENPB-type" evidence="3">
    <location>
        <begin position="115"/>
        <end position="187"/>
    </location>
</feature>
<keyword evidence="1" id="KW-0238">DNA-binding</keyword>
<evidence type="ECO:0000313" key="5">
    <source>
        <dbReference type="Proteomes" id="UP001165121"/>
    </source>
</evidence>
<dbReference type="AlphaFoldDB" id="A0A9W6XKI6"/>
<dbReference type="GO" id="GO:0003677">
    <property type="term" value="F:DNA binding"/>
    <property type="evidence" value="ECO:0007669"/>
    <property type="project" value="UniProtKB-KW"/>
</dbReference>
<feature type="chain" id="PRO_5040885631" evidence="2">
    <location>
        <begin position="18"/>
        <end position="204"/>
    </location>
</feature>
<accession>A0A9W6XKI6</accession>
<dbReference type="PROSITE" id="PS51253">
    <property type="entry name" value="HTH_CENPB"/>
    <property type="match status" value="1"/>
</dbReference>
<evidence type="ECO:0000259" key="3">
    <source>
        <dbReference type="PROSITE" id="PS51253"/>
    </source>
</evidence>
<feature type="signal peptide" evidence="2">
    <location>
        <begin position="1"/>
        <end position="17"/>
    </location>
</feature>
<dbReference type="Proteomes" id="UP001165121">
    <property type="component" value="Unassembled WGS sequence"/>
</dbReference>
<comment type="caution">
    <text evidence="4">The sequence shown here is derived from an EMBL/GenBank/DDBJ whole genome shotgun (WGS) entry which is preliminary data.</text>
</comment>
<proteinExistence type="predicted"/>